<name>A0A917VKL8_9ACTN</name>
<sequence length="231" mass="24119">MKGGHPGFGVTALRRAACFYGNEKAGQGTDADIGALEDDGGIQLPGEVSVSYPSQWQPWQGQGSSPQPWQGQNGSSMLASHADRERAVDVLRAGFGEGRLQQAELEKRIARAYEARTVGELALLVADLPQGPMPVPMAASMPVPRTFLPAQPPPTNGKAVGSMVCGVLTTMTFGFTGLPAVILGHSARAEIRRTGESGEGFAMAGLILGWLSVAGWGLFLMLMIVAEASGA</sequence>
<feature type="transmembrane region" description="Helical" evidence="2">
    <location>
        <begin position="204"/>
        <end position="226"/>
    </location>
</feature>
<feature type="domain" description="DUF4190" evidence="4">
    <location>
        <begin position="159"/>
        <end position="219"/>
    </location>
</feature>
<dbReference type="AlphaFoldDB" id="A0A917VKL8"/>
<proteinExistence type="predicted"/>
<evidence type="ECO:0000259" key="4">
    <source>
        <dbReference type="Pfam" id="PF13828"/>
    </source>
</evidence>
<dbReference type="InterPro" id="IPR025241">
    <property type="entry name" value="DUF4190"/>
</dbReference>
<evidence type="ECO:0000259" key="3">
    <source>
        <dbReference type="Pfam" id="PF08044"/>
    </source>
</evidence>
<dbReference type="Pfam" id="PF08044">
    <property type="entry name" value="DUF1707"/>
    <property type="match status" value="1"/>
</dbReference>
<keyword evidence="2" id="KW-0472">Membrane</keyword>
<dbReference type="PANTHER" id="PTHR40763:SF4">
    <property type="entry name" value="DUF1707 DOMAIN-CONTAINING PROTEIN"/>
    <property type="match status" value="1"/>
</dbReference>
<evidence type="ECO:0000313" key="6">
    <source>
        <dbReference type="Proteomes" id="UP000637788"/>
    </source>
</evidence>
<evidence type="ECO:0000256" key="1">
    <source>
        <dbReference type="SAM" id="MobiDB-lite"/>
    </source>
</evidence>
<feature type="region of interest" description="Disordered" evidence="1">
    <location>
        <begin position="55"/>
        <end position="80"/>
    </location>
</feature>
<gene>
    <name evidence="5" type="ORF">GCM10010094_64340</name>
</gene>
<keyword evidence="2" id="KW-1133">Transmembrane helix</keyword>
<evidence type="ECO:0000313" key="5">
    <source>
        <dbReference type="EMBL" id="GGK94531.1"/>
    </source>
</evidence>
<dbReference type="PANTHER" id="PTHR40763">
    <property type="entry name" value="MEMBRANE PROTEIN-RELATED"/>
    <property type="match status" value="1"/>
</dbReference>
<evidence type="ECO:0000256" key="2">
    <source>
        <dbReference type="SAM" id="Phobius"/>
    </source>
</evidence>
<feature type="transmembrane region" description="Helical" evidence="2">
    <location>
        <begin position="159"/>
        <end position="183"/>
    </location>
</feature>
<dbReference type="Proteomes" id="UP000637788">
    <property type="component" value="Unassembled WGS sequence"/>
</dbReference>
<feature type="compositionally biased region" description="Low complexity" evidence="1">
    <location>
        <begin position="55"/>
        <end position="76"/>
    </location>
</feature>
<dbReference type="Pfam" id="PF13828">
    <property type="entry name" value="DUF4190"/>
    <property type="match status" value="1"/>
</dbReference>
<dbReference type="InterPro" id="IPR012551">
    <property type="entry name" value="DUF1707_SHOCT-like"/>
</dbReference>
<protein>
    <recommendedName>
        <fullName evidence="7">DUF4190 domain-containing protein</fullName>
    </recommendedName>
</protein>
<reference evidence="5" key="2">
    <citation type="submission" date="2020-09" db="EMBL/GenBank/DDBJ databases">
        <authorList>
            <person name="Sun Q."/>
            <person name="Ohkuma M."/>
        </authorList>
    </citation>
    <scope>NUCLEOTIDE SEQUENCE</scope>
    <source>
        <strain evidence="5">JCM 3035</strain>
    </source>
</reference>
<dbReference type="EMBL" id="BMPQ01000021">
    <property type="protein sequence ID" value="GGK94531.1"/>
    <property type="molecule type" value="Genomic_DNA"/>
</dbReference>
<keyword evidence="2" id="KW-0812">Transmembrane</keyword>
<comment type="caution">
    <text evidence="5">The sequence shown here is derived from an EMBL/GenBank/DDBJ whole genome shotgun (WGS) entry which is preliminary data.</text>
</comment>
<feature type="domain" description="DUF1707" evidence="3">
    <location>
        <begin position="77"/>
        <end position="129"/>
    </location>
</feature>
<evidence type="ECO:0008006" key="7">
    <source>
        <dbReference type="Google" id="ProtNLM"/>
    </source>
</evidence>
<keyword evidence="6" id="KW-1185">Reference proteome</keyword>
<organism evidence="5 6">
    <name type="scientific">Streptomyces flaveus</name>
    <dbReference type="NCBI Taxonomy" id="66370"/>
    <lineage>
        <taxon>Bacteria</taxon>
        <taxon>Bacillati</taxon>
        <taxon>Actinomycetota</taxon>
        <taxon>Actinomycetes</taxon>
        <taxon>Kitasatosporales</taxon>
        <taxon>Streptomycetaceae</taxon>
        <taxon>Streptomyces</taxon>
        <taxon>Streptomyces aurantiacus group</taxon>
    </lineage>
</organism>
<reference evidence="5" key="1">
    <citation type="journal article" date="2014" name="Int. J. Syst. Evol. Microbiol.">
        <title>Complete genome sequence of Corynebacterium casei LMG S-19264T (=DSM 44701T), isolated from a smear-ripened cheese.</title>
        <authorList>
            <consortium name="US DOE Joint Genome Institute (JGI-PGF)"/>
            <person name="Walter F."/>
            <person name="Albersmeier A."/>
            <person name="Kalinowski J."/>
            <person name="Ruckert C."/>
        </authorList>
    </citation>
    <scope>NUCLEOTIDE SEQUENCE</scope>
    <source>
        <strain evidence="5">JCM 3035</strain>
    </source>
</reference>
<accession>A0A917VKL8</accession>